<evidence type="ECO:0000313" key="3">
    <source>
        <dbReference type="EMBL" id="QHA85669.1"/>
    </source>
</evidence>
<gene>
    <name evidence="3" type="ORF">FO014_01005</name>
</gene>
<dbReference type="PANTHER" id="PTHR43630:SF2">
    <property type="entry name" value="GLYCOSYLTRANSFERASE"/>
    <property type="match status" value="1"/>
</dbReference>
<dbReference type="CDD" id="cd02511">
    <property type="entry name" value="Beta4Glucosyltransferase"/>
    <property type="match status" value="1"/>
</dbReference>
<dbReference type="InterPro" id="IPR001173">
    <property type="entry name" value="Glyco_trans_2-like"/>
</dbReference>
<evidence type="ECO:0000259" key="2">
    <source>
        <dbReference type="Pfam" id="PF00535"/>
    </source>
</evidence>
<dbReference type="SUPFAM" id="SSF53448">
    <property type="entry name" value="Nucleotide-diphospho-sugar transferases"/>
    <property type="match status" value="1"/>
</dbReference>
<evidence type="ECO:0000313" key="4">
    <source>
        <dbReference type="Proteomes" id="UP000430368"/>
    </source>
</evidence>
<accession>A0ABX6GHB7</accession>
<protein>
    <submittedName>
        <fullName evidence="3">Glycosyltransferase family 2 protein</fullName>
    </submittedName>
</protein>
<dbReference type="InterPro" id="IPR029044">
    <property type="entry name" value="Nucleotide-diphossugar_trans"/>
</dbReference>
<dbReference type="RefSeq" id="WP_160027115.1">
    <property type="nucleotide sequence ID" value="NZ_CP041764.1"/>
</dbReference>
<dbReference type="Gene3D" id="3.90.550.10">
    <property type="entry name" value="Spore Coat Polysaccharide Biosynthesis Protein SpsA, Chain A"/>
    <property type="match status" value="1"/>
</dbReference>
<organism evidence="3 4">
    <name type="scientific">Serratia rhizosphaerae</name>
    <dbReference type="NCBI Taxonomy" id="2597702"/>
    <lineage>
        <taxon>Bacteria</taxon>
        <taxon>Pseudomonadati</taxon>
        <taxon>Pseudomonadota</taxon>
        <taxon>Gammaproteobacteria</taxon>
        <taxon>Enterobacterales</taxon>
        <taxon>Yersiniaceae</taxon>
        <taxon>Serratia</taxon>
    </lineage>
</organism>
<dbReference type="Proteomes" id="UP000430368">
    <property type="component" value="Chromosome"/>
</dbReference>
<reference evidence="3 4" key="1">
    <citation type="submission" date="2019-07" db="EMBL/GenBank/DDBJ databases">
        <title>Serratia dokdonensis sp. nov., an elicitor of systemic resistance in Nicotiana Tabacum.</title>
        <authorList>
            <person name="Son J.-S."/>
            <person name="Hwang Y.-J."/>
            <person name="Lee S.-Y."/>
            <person name="Ghim S.-Y."/>
        </authorList>
    </citation>
    <scope>NUCLEOTIDE SEQUENCE [LARGE SCALE GENOMIC DNA]</scope>
    <source>
        <strain evidence="3 4">KUDC3025</strain>
    </source>
</reference>
<evidence type="ECO:0000256" key="1">
    <source>
        <dbReference type="ARBA" id="ARBA00038494"/>
    </source>
</evidence>
<keyword evidence="4" id="KW-1185">Reference proteome</keyword>
<feature type="domain" description="Glycosyltransferase 2-like" evidence="2">
    <location>
        <begin position="5"/>
        <end position="94"/>
    </location>
</feature>
<dbReference type="Pfam" id="PF00535">
    <property type="entry name" value="Glycos_transf_2"/>
    <property type="match status" value="1"/>
</dbReference>
<name>A0ABX6GHB7_9GAMM</name>
<proteinExistence type="inferred from homology"/>
<comment type="similarity">
    <text evidence="1">Belongs to the glycosyltransferase 2 family. WaaE/KdtX subfamily.</text>
</comment>
<dbReference type="PANTHER" id="PTHR43630">
    <property type="entry name" value="POLY-BETA-1,6-N-ACETYL-D-GLUCOSAMINE SYNTHASE"/>
    <property type="match status" value="1"/>
</dbReference>
<sequence length="272" mass="31222">MPSISVCILTHNSERLLRKVLPPALQIADELIIVDSGSTDSTLSICRDFSIHPKSHPFETHGRQMNFAIGLARHDWILCLDSDEIMDETTVKAITKFKLSSPLENQAYRIKRIWFVLGKPVRTIYPVSSPDYPIRLFNRTVARFNDSPVDDAVEGSIAETALIPGSVHHDTFHSIDEVFNKLNNYTRRAVKYRQFRPSIARGIASAIGAFFKWYLFSGSWKEGWVGIITGFYATAYSFLKYFRAWCSEQQNKSASEYTMKKRTIRRKNHFES</sequence>
<dbReference type="EMBL" id="CP041764">
    <property type="protein sequence ID" value="QHA85669.1"/>
    <property type="molecule type" value="Genomic_DNA"/>
</dbReference>